<dbReference type="SUPFAM" id="SSF47323">
    <property type="entry name" value="Anticodon-binding domain of a subclass of class I aminoacyl-tRNA synthetases"/>
    <property type="match status" value="1"/>
</dbReference>
<dbReference type="InterPro" id="IPR024909">
    <property type="entry name" value="Cys-tRNA/MSH_ligase"/>
</dbReference>
<dbReference type="GO" id="GO:0005524">
    <property type="term" value="F:ATP binding"/>
    <property type="evidence" value="ECO:0007669"/>
    <property type="project" value="UniProtKB-UniRule"/>
</dbReference>
<dbReference type="PANTHER" id="PTHR10890:SF3">
    <property type="entry name" value="CYSTEINE--TRNA LIGASE, CYTOPLASMIC"/>
    <property type="match status" value="1"/>
</dbReference>
<feature type="binding site" evidence="13">
    <location>
        <position position="208"/>
    </location>
    <ligand>
        <name>Zn(2+)</name>
        <dbReference type="ChEBI" id="CHEBI:29105"/>
    </ligand>
</feature>
<dbReference type="GO" id="GO:0008270">
    <property type="term" value="F:zinc ion binding"/>
    <property type="evidence" value="ECO:0007669"/>
    <property type="project" value="UniProtKB-UniRule"/>
</dbReference>
<dbReference type="RefSeq" id="WP_162849635.1">
    <property type="nucleotide sequence ID" value="NZ_QXEV01000001.1"/>
</dbReference>
<dbReference type="Gene3D" id="1.20.120.1910">
    <property type="entry name" value="Cysteine-tRNA ligase, C-terminal anti-codon recognition domain"/>
    <property type="match status" value="1"/>
</dbReference>
<dbReference type="EC" id="6.1.1.16" evidence="13"/>
<dbReference type="GO" id="GO:0005829">
    <property type="term" value="C:cytosol"/>
    <property type="evidence" value="ECO:0007669"/>
    <property type="project" value="TreeGrafter"/>
</dbReference>
<dbReference type="PANTHER" id="PTHR10890">
    <property type="entry name" value="CYSTEINYL-TRNA SYNTHETASE"/>
    <property type="match status" value="1"/>
</dbReference>
<keyword evidence="16" id="KW-1185">Reference proteome</keyword>
<comment type="cofactor">
    <cofactor evidence="13">
        <name>Zn(2+)</name>
        <dbReference type="ChEBI" id="CHEBI:29105"/>
    </cofactor>
    <text evidence="13">Binds 1 zinc ion per subunit.</text>
</comment>
<accession>A0A397RZA0</accession>
<dbReference type="CDD" id="cd00672">
    <property type="entry name" value="CysRS_core"/>
    <property type="match status" value="1"/>
</dbReference>
<dbReference type="HAMAP" id="MF_00041">
    <property type="entry name" value="Cys_tRNA_synth"/>
    <property type="match status" value="1"/>
</dbReference>
<evidence type="ECO:0000256" key="8">
    <source>
        <dbReference type="ARBA" id="ARBA00022833"/>
    </source>
</evidence>
<comment type="subunit">
    <text evidence="3 13">Monomer.</text>
</comment>
<dbReference type="PRINTS" id="PR00983">
    <property type="entry name" value="TRNASYNTHCYS"/>
</dbReference>
<dbReference type="AlphaFoldDB" id="A0A397RZA0"/>
<feature type="binding site" evidence="13">
    <location>
        <position position="29"/>
    </location>
    <ligand>
        <name>Zn(2+)</name>
        <dbReference type="ChEBI" id="CHEBI:29105"/>
    </ligand>
</feature>
<dbReference type="FunCoup" id="A0A397RZA0">
    <property type="interactions" value="292"/>
</dbReference>
<evidence type="ECO:0000256" key="4">
    <source>
        <dbReference type="ARBA" id="ARBA00022490"/>
    </source>
</evidence>
<keyword evidence="10 13" id="KW-0648">Protein biosynthesis</keyword>
<reference evidence="15 16" key="1">
    <citation type="submission" date="2018-08" db="EMBL/GenBank/DDBJ databases">
        <title>Genomic Encyclopedia of Archaeal and Bacterial Type Strains, Phase II (KMG-II): from individual species to whole genera.</title>
        <authorList>
            <person name="Goeker M."/>
        </authorList>
    </citation>
    <scope>NUCLEOTIDE SEQUENCE [LARGE SCALE GENOMIC DNA]</scope>
    <source>
        <strain evidence="15 16">ATCC 27112</strain>
    </source>
</reference>
<name>A0A397RZA0_9MOLU</name>
<dbReference type="FunFam" id="3.40.50.620:FF:000130">
    <property type="entry name" value="Cysteine--tRNA ligase"/>
    <property type="match status" value="1"/>
</dbReference>
<keyword evidence="4 13" id="KW-0963">Cytoplasm</keyword>
<keyword evidence="5 13" id="KW-0436">Ligase</keyword>
<feature type="short sequence motif" description="'KMSKS' region" evidence="13">
    <location>
        <begin position="265"/>
        <end position="269"/>
    </location>
</feature>
<keyword evidence="11 13" id="KW-0030">Aminoacyl-tRNA synthetase</keyword>
<evidence type="ECO:0000313" key="16">
    <source>
        <dbReference type="Proteomes" id="UP000266506"/>
    </source>
</evidence>
<dbReference type="Proteomes" id="UP000266506">
    <property type="component" value="Unassembled WGS sequence"/>
</dbReference>
<keyword evidence="6 13" id="KW-0479">Metal-binding</keyword>
<feature type="binding site" evidence="13">
    <location>
        <position position="237"/>
    </location>
    <ligand>
        <name>Zn(2+)</name>
        <dbReference type="ChEBI" id="CHEBI:29105"/>
    </ligand>
</feature>
<dbReference type="InterPro" id="IPR032678">
    <property type="entry name" value="tRNA-synt_1_cat_dom"/>
</dbReference>
<dbReference type="SUPFAM" id="SSF52374">
    <property type="entry name" value="Nucleotidylyl transferase"/>
    <property type="match status" value="1"/>
</dbReference>
<dbReference type="NCBIfam" id="TIGR00435">
    <property type="entry name" value="cysS"/>
    <property type="match status" value="1"/>
</dbReference>
<feature type="short sequence motif" description="'HIGH' region" evidence="13">
    <location>
        <begin position="31"/>
        <end position="41"/>
    </location>
</feature>
<evidence type="ECO:0000259" key="14">
    <source>
        <dbReference type="SMART" id="SM00840"/>
    </source>
</evidence>
<dbReference type="GO" id="GO:0004817">
    <property type="term" value="F:cysteine-tRNA ligase activity"/>
    <property type="evidence" value="ECO:0007669"/>
    <property type="project" value="UniProtKB-UniRule"/>
</dbReference>
<organism evidence="15 16">
    <name type="scientific">Anaeroplasma bactoclasticum</name>
    <dbReference type="NCBI Taxonomy" id="2088"/>
    <lineage>
        <taxon>Bacteria</taxon>
        <taxon>Bacillati</taxon>
        <taxon>Mycoplasmatota</taxon>
        <taxon>Mollicutes</taxon>
        <taxon>Anaeroplasmatales</taxon>
        <taxon>Anaeroplasmataceae</taxon>
        <taxon>Anaeroplasma</taxon>
    </lineage>
</organism>
<dbReference type="Gene3D" id="3.40.50.620">
    <property type="entry name" value="HUPs"/>
    <property type="match status" value="1"/>
</dbReference>
<evidence type="ECO:0000256" key="1">
    <source>
        <dbReference type="ARBA" id="ARBA00004496"/>
    </source>
</evidence>
<dbReference type="InParanoid" id="A0A397RZA0"/>
<dbReference type="InterPro" id="IPR015273">
    <property type="entry name" value="Cys-tRNA-synt_Ia_DALR"/>
</dbReference>
<feature type="binding site" evidence="13">
    <location>
        <position position="233"/>
    </location>
    <ligand>
        <name>Zn(2+)</name>
        <dbReference type="ChEBI" id="CHEBI:29105"/>
    </ligand>
</feature>
<dbReference type="InterPro" id="IPR009080">
    <property type="entry name" value="tRNAsynth_Ia_anticodon-bd"/>
</dbReference>
<evidence type="ECO:0000256" key="12">
    <source>
        <dbReference type="ARBA" id="ARBA00047398"/>
    </source>
</evidence>
<keyword evidence="8 13" id="KW-0862">Zinc</keyword>
<feature type="binding site" evidence="13">
    <location>
        <position position="268"/>
    </location>
    <ligand>
        <name>ATP</name>
        <dbReference type="ChEBI" id="CHEBI:30616"/>
    </ligand>
</feature>
<evidence type="ECO:0000256" key="11">
    <source>
        <dbReference type="ARBA" id="ARBA00023146"/>
    </source>
</evidence>
<protein>
    <recommendedName>
        <fullName evidence="13">Cysteine--tRNA ligase</fullName>
        <ecNumber evidence="13">6.1.1.16</ecNumber>
    </recommendedName>
    <alternativeName>
        <fullName evidence="13">Cysteinyl-tRNA synthetase</fullName>
        <shortName evidence="13">CysRS</shortName>
    </alternativeName>
</protein>
<dbReference type="Pfam" id="PF09190">
    <property type="entry name" value="DALR_2"/>
    <property type="match status" value="1"/>
</dbReference>
<dbReference type="EMBL" id="QXEV01000001">
    <property type="protein sequence ID" value="RIA78602.1"/>
    <property type="molecule type" value="Genomic_DNA"/>
</dbReference>
<comment type="caution">
    <text evidence="15">The sequence shown here is derived from an EMBL/GenBank/DDBJ whole genome shotgun (WGS) entry which is preliminary data.</text>
</comment>
<dbReference type="GO" id="GO:0006423">
    <property type="term" value="P:cysteinyl-tRNA aminoacylation"/>
    <property type="evidence" value="ECO:0007669"/>
    <property type="project" value="UniProtKB-UniRule"/>
</dbReference>
<comment type="similarity">
    <text evidence="2 13">Belongs to the class-I aminoacyl-tRNA synthetase family.</text>
</comment>
<evidence type="ECO:0000256" key="3">
    <source>
        <dbReference type="ARBA" id="ARBA00011245"/>
    </source>
</evidence>
<comment type="catalytic activity">
    <reaction evidence="12 13">
        <text>tRNA(Cys) + L-cysteine + ATP = L-cysteinyl-tRNA(Cys) + AMP + diphosphate</text>
        <dbReference type="Rhea" id="RHEA:17773"/>
        <dbReference type="Rhea" id="RHEA-COMP:9661"/>
        <dbReference type="Rhea" id="RHEA-COMP:9679"/>
        <dbReference type="ChEBI" id="CHEBI:30616"/>
        <dbReference type="ChEBI" id="CHEBI:33019"/>
        <dbReference type="ChEBI" id="CHEBI:35235"/>
        <dbReference type="ChEBI" id="CHEBI:78442"/>
        <dbReference type="ChEBI" id="CHEBI:78517"/>
        <dbReference type="ChEBI" id="CHEBI:456215"/>
        <dbReference type="EC" id="6.1.1.16"/>
    </reaction>
</comment>
<comment type="subcellular location">
    <subcellularLocation>
        <location evidence="1 13">Cytoplasm</location>
    </subcellularLocation>
</comment>
<gene>
    <name evidence="13" type="primary">cysS</name>
    <name evidence="15" type="ORF">EI71_00163</name>
</gene>
<keyword evidence="9 13" id="KW-0067">ATP-binding</keyword>
<dbReference type="InterPro" id="IPR015803">
    <property type="entry name" value="Cys-tRNA-ligase"/>
</dbReference>
<proteinExistence type="inferred from homology"/>
<evidence type="ECO:0000313" key="15">
    <source>
        <dbReference type="EMBL" id="RIA78602.1"/>
    </source>
</evidence>
<evidence type="ECO:0000256" key="9">
    <source>
        <dbReference type="ARBA" id="ARBA00022840"/>
    </source>
</evidence>
<dbReference type="Pfam" id="PF01406">
    <property type="entry name" value="tRNA-synt_1e"/>
    <property type="match status" value="1"/>
</dbReference>
<dbReference type="SMART" id="SM00840">
    <property type="entry name" value="DALR_2"/>
    <property type="match status" value="1"/>
</dbReference>
<evidence type="ECO:0000256" key="2">
    <source>
        <dbReference type="ARBA" id="ARBA00005594"/>
    </source>
</evidence>
<dbReference type="InterPro" id="IPR014729">
    <property type="entry name" value="Rossmann-like_a/b/a_fold"/>
</dbReference>
<evidence type="ECO:0000256" key="10">
    <source>
        <dbReference type="ARBA" id="ARBA00022917"/>
    </source>
</evidence>
<evidence type="ECO:0000256" key="7">
    <source>
        <dbReference type="ARBA" id="ARBA00022741"/>
    </source>
</evidence>
<keyword evidence="7 13" id="KW-0547">Nucleotide-binding</keyword>
<feature type="domain" description="Cysteinyl-tRNA synthetase class Ia DALR" evidence="14">
    <location>
        <begin position="346"/>
        <end position="411"/>
    </location>
</feature>
<evidence type="ECO:0000256" key="6">
    <source>
        <dbReference type="ARBA" id="ARBA00022723"/>
    </source>
</evidence>
<evidence type="ECO:0000256" key="13">
    <source>
        <dbReference type="HAMAP-Rule" id="MF_00041"/>
    </source>
</evidence>
<evidence type="ECO:0000256" key="5">
    <source>
        <dbReference type="ARBA" id="ARBA00022598"/>
    </source>
</evidence>
<sequence>MGLVIYNSLTNKMEEFKPIKDGKVNMYVCGPTVYGFIHIGNARPVIFYDMLRSYLEYSGYDVTYASNITDVDDKIINKAIEGNTTEKEVAAMFEAAYWDSVSMVGSKKPNLIPHATEYINEMIEMIQGLIDKGYAYNVDGDVFFRVSKIKDYGCLSNQQVEELNSGARISVDDKKESPLDFALWKKTDVGIKWDSPFGSGRPGWHTECVVMNHKLFGDVIDIHGGGMDLKFPHHENEIAQAEAAYGTHLAKYWIHVGRLDLNGVKMSKSLGNVIYVKDIDTTHDGMVLRCLILFSPYRQMIPYSMDLFNQYSKEYDKWVRAYKQSLYELQYRNIETDKMDDNDLTEFKKYMDDDFNVQNVLTLINNIVKAMNTSLRAKEYETLAVKTNTFKKILDVLRINLFVDKMTEEELSVYKDWQEARINKDFEKADIARAKLVEWKIV</sequence>